<dbReference type="InterPro" id="IPR035937">
    <property type="entry name" value="FPG_N"/>
</dbReference>
<protein>
    <recommendedName>
        <fullName evidence="15">Formamidopyrimidine-DNA glycosylase</fullName>
        <shortName evidence="15">Fapy-DNA glycosylase</shortName>
        <ecNumber evidence="15">3.2.2.23</ecNumber>
    </recommendedName>
    <alternativeName>
        <fullName evidence="15">DNA-(apurinic or apyrimidinic site) lyase MutM</fullName>
        <shortName evidence="15">AP lyase MutM</shortName>
        <ecNumber evidence="15">4.2.99.18</ecNumber>
    </alternativeName>
</protein>
<feature type="domain" description="Formamidopyrimidine-DNA glycosylase catalytic" evidence="18">
    <location>
        <begin position="2"/>
        <end position="120"/>
    </location>
</feature>
<dbReference type="Pfam" id="PF01149">
    <property type="entry name" value="Fapy_DNA_glyco"/>
    <property type="match status" value="1"/>
</dbReference>
<dbReference type="HAMAP" id="MF_00103">
    <property type="entry name" value="Fapy_DNA_glycosyl"/>
    <property type="match status" value="1"/>
</dbReference>
<dbReference type="NCBIfam" id="TIGR00577">
    <property type="entry name" value="fpg"/>
    <property type="match status" value="1"/>
</dbReference>
<dbReference type="Gene3D" id="3.20.190.10">
    <property type="entry name" value="MutM-like, N-terminal"/>
    <property type="match status" value="1"/>
</dbReference>
<feature type="region of interest" description="Disordered" evidence="16">
    <location>
        <begin position="278"/>
        <end position="301"/>
    </location>
</feature>
<evidence type="ECO:0000256" key="4">
    <source>
        <dbReference type="ARBA" id="ARBA00022723"/>
    </source>
</evidence>
<dbReference type="GO" id="GO:0034039">
    <property type="term" value="F:8-oxo-7,8-dihydroguanine DNA N-glycosylase activity"/>
    <property type="evidence" value="ECO:0007669"/>
    <property type="project" value="TreeGrafter"/>
</dbReference>
<evidence type="ECO:0000256" key="13">
    <source>
        <dbReference type="ARBA" id="ARBA00023295"/>
    </source>
</evidence>
<dbReference type="NCBIfam" id="NF002211">
    <property type="entry name" value="PRK01103.1"/>
    <property type="match status" value="1"/>
</dbReference>
<dbReference type="SMART" id="SM01232">
    <property type="entry name" value="H2TH"/>
    <property type="match status" value="1"/>
</dbReference>
<comment type="subunit">
    <text evidence="3 15">Monomer.</text>
</comment>
<feature type="active site" description="Schiff-base intermediate with DNA" evidence="15">
    <location>
        <position position="2"/>
    </location>
</feature>
<comment type="catalytic activity">
    <reaction evidence="14 15">
        <text>2'-deoxyribonucleotide-(2'-deoxyribose 5'-phosphate)-2'-deoxyribonucleotide-DNA = a 3'-end 2'-deoxyribonucleotide-(2,3-dehydro-2,3-deoxyribose 5'-phosphate)-DNA + a 5'-end 5'-phospho-2'-deoxyribonucleoside-DNA + H(+)</text>
        <dbReference type="Rhea" id="RHEA:66592"/>
        <dbReference type="Rhea" id="RHEA-COMP:13180"/>
        <dbReference type="Rhea" id="RHEA-COMP:16897"/>
        <dbReference type="Rhea" id="RHEA-COMP:17067"/>
        <dbReference type="ChEBI" id="CHEBI:15378"/>
        <dbReference type="ChEBI" id="CHEBI:136412"/>
        <dbReference type="ChEBI" id="CHEBI:157695"/>
        <dbReference type="ChEBI" id="CHEBI:167181"/>
        <dbReference type="EC" id="4.2.99.18"/>
    </reaction>
</comment>
<dbReference type="CDD" id="cd08966">
    <property type="entry name" value="EcFpg-like_N"/>
    <property type="match status" value="1"/>
</dbReference>
<evidence type="ECO:0000256" key="10">
    <source>
        <dbReference type="ARBA" id="ARBA00023204"/>
    </source>
</evidence>
<dbReference type="InterPro" id="IPR010979">
    <property type="entry name" value="Ribosomal_uS13-like_H2TH"/>
</dbReference>
<dbReference type="InterPro" id="IPR010663">
    <property type="entry name" value="Znf_FPG/IleRS"/>
</dbReference>
<evidence type="ECO:0000259" key="18">
    <source>
        <dbReference type="PROSITE" id="PS51068"/>
    </source>
</evidence>
<feature type="active site" description="Proton donor" evidence="15">
    <location>
        <position position="3"/>
    </location>
</feature>
<keyword evidence="10 15" id="KW-0234">DNA repair</keyword>
<evidence type="ECO:0000256" key="7">
    <source>
        <dbReference type="ARBA" id="ARBA00022801"/>
    </source>
</evidence>
<comment type="cofactor">
    <cofactor evidence="15">
        <name>Zn(2+)</name>
        <dbReference type="ChEBI" id="CHEBI:29105"/>
    </cofactor>
    <text evidence="15">Binds 1 zinc ion per subunit.</text>
</comment>
<dbReference type="PROSITE" id="PS51066">
    <property type="entry name" value="ZF_FPG_2"/>
    <property type="match status" value="1"/>
</dbReference>
<keyword evidence="5 15" id="KW-0227">DNA damage</keyword>
<gene>
    <name evidence="15" type="primary">mutM</name>
    <name evidence="15" type="synonym">fpg</name>
    <name evidence="19" type="ORF">SAMN02745716_1547</name>
</gene>
<evidence type="ECO:0000256" key="8">
    <source>
        <dbReference type="ARBA" id="ARBA00022833"/>
    </source>
</evidence>
<organism evidence="19 20">
    <name type="scientific">Thermoleophilum album</name>
    <dbReference type="NCBI Taxonomy" id="29539"/>
    <lineage>
        <taxon>Bacteria</taxon>
        <taxon>Bacillati</taxon>
        <taxon>Actinomycetota</taxon>
        <taxon>Thermoleophilia</taxon>
        <taxon>Thermoleophilales</taxon>
        <taxon>Thermoleophilaceae</taxon>
        <taxon>Thermoleophilum</taxon>
    </lineage>
</organism>
<dbReference type="GO" id="GO:0003684">
    <property type="term" value="F:damaged DNA binding"/>
    <property type="evidence" value="ECO:0007669"/>
    <property type="project" value="InterPro"/>
</dbReference>
<dbReference type="EMBL" id="FNWJ01000002">
    <property type="protein sequence ID" value="SEH14177.1"/>
    <property type="molecule type" value="Genomic_DNA"/>
</dbReference>
<dbReference type="EC" id="3.2.2.23" evidence="15"/>
<dbReference type="PROSITE" id="PS01242">
    <property type="entry name" value="ZF_FPG_1"/>
    <property type="match status" value="1"/>
</dbReference>
<feature type="binding site" evidence="15">
    <location>
        <position position="160"/>
    </location>
    <ligand>
        <name>DNA</name>
        <dbReference type="ChEBI" id="CHEBI:16991"/>
    </ligand>
</feature>
<dbReference type="STRING" id="29539.SAMN02745716_1547"/>
<keyword evidence="20" id="KW-1185">Reference proteome</keyword>
<keyword evidence="7 15" id="KW-0378">Hydrolase</keyword>
<keyword evidence="12 15" id="KW-0511">Multifunctional enzyme</keyword>
<evidence type="ECO:0000256" key="15">
    <source>
        <dbReference type="HAMAP-Rule" id="MF_00103"/>
    </source>
</evidence>
<keyword evidence="6 15" id="KW-0863">Zinc-finger</keyword>
<dbReference type="Pfam" id="PF06827">
    <property type="entry name" value="zf-FPG_IleRS"/>
    <property type="match status" value="1"/>
</dbReference>
<evidence type="ECO:0000256" key="6">
    <source>
        <dbReference type="ARBA" id="ARBA00022771"/>
    </source>
</evidence>
<evidence type="ECO:0000313" key="19">
    <source>
        <dbReference type="EMBL" id="SEH14177.1"/>
    </source>
</evidence>
<evidence type="ECO:0000256" key="9">
    <source>
        <dbReference type="ARBA" id="ARBA00023125"/>
    </source>
</evidence>
<dbReference type="SUPFAM" id="SSF46946">
    <property type="entry name" value="S13-like H2TH domain"/>
    <property type="match status" value="1"/>
</dbReference>
<feature type="domain" description="FPG-type" evidence="17">
    <location>
        <begin position="245"/>
        <end position="279"/>
    </location>
</feature>
<comment type="similarity">
    <text evidence="2 15">Belongs to the FPG family.</text>
</comment>
<comment type="caution">
    <text evidence="15">Lacks conserved residue(s) required for the propagation of feature annotation.</text>
</comment>
<dbReference type="SUPFAM" id="SSF81624">
    <property type="entry name" value="N-terminal domain of MutM-like DNA repair proteins"/>
    <property type="match status" value="1"/>
</dbReference>
<keyword evidence="4 15" id="KW-0479">Metal-binding</keyword>
<keyword evidence="9 15" id="KW-0238">DNA-binding</keyword>
<dbReference type="SUPFAM" id="SSF57716">
    <property type="entry name" value="Glucocorticoid receptor-like (DNA-binding domain)"/>
    <property type="match status" value="1"/>
</dbReference>
<dbReference type="AlphaFoldDB" id="A0A1H6FTN8"/>
<evidence type="ECO:0000256" key="5">
    <source>
        <dbReference type="ARBA" id="ARBA00022763"/>
    </source>
</evidence>
<dbReference type="InterPro" id="IPR015886">
    <property type="entry name" value="H2TH_FPG"/>
</dbReference>
<comment type="catalytic activity">
    <reaction evidence="1 15">
        <text>Hydrolysis of DNA containing ring-opened 7-methylguanine residues, releasing 2,6-diamino-4-hydroxy-5-(N-methyl)formamidopyrimidine.</text>
        <dbReference type="EC" id="3.2.2.23"/>
    </reaction>
</comment>
<dbReference type="InterPro" id="IPR020629">
    <property type="entry name" value="FPG_Glyclase"/>
</dbReference>
<dbReference type="FunFam" id="1.10.8.50:FF:000003">
    <property type="entry name" value="Formamidopyrimidine-DNA glycosylase"/>
    <property type="match status" value="1"/>
</dbReference>
<dbReference type="InterPro" id="IPR000214">
    <property type="entry name" value="Znf_DNA_glyclase/AP_lyase"/>
</dbReference>
<name>A0A1H6FTN8_THEAL</name>
<reference evidence="20" key="1">
    <citation type="submission" date="2016-10" db="EMBL/GenBank/DDBJ databases">
        <authorList>
            <person name="Varghese N."/>
            <person name="Submissions S."/>
        </authorList>
    </citation>
    <scope>NUCLEOTIDE SEQUENCE [LARGE SCALE GENOMIC DNA]</scope>
    <source>
        <strain evidence="20">ATCC 35263</strain>
    </source>
</reference>
<dbReference type="InterPro" id="IPR015887">
    <property type="entry name" value="DNA_glyclase_Znf_dom_DNA_BS"/>
</dbReference>
<dbReference type="PROSITE" id="PS51068">
    <property type="entry name" value="FPG_CAT"/>
    <property type="match status" value="1"/>
</dbReference>
<evidence type="ECO:0000256" key="12">
    <source>
        <dbReference type="ARBA" id="ARBA00023268"/>
    </source>
</evidence>
<evidence type="ECO:0000256" key="16">
    <source>
        <dbReference type="SAM" id="MobiDB-lite"/>
    </source>
</evidence>
<dbReference type="EC" id="4.2.99.18" evidence="15"/>
<dbReference type="GO" id="GO:0006284">
    <property type="term" value="P:base-excision repair"/>
    <property type="evidence" value="ECO:0007669"/>
    <property type="project" value="InterPro"/>
</dbReference>
<feature type="active site" description="Proton donor; for beta-elimination activity" evidence="15">
    <location>
        <position position="59"/>
    </location>
</feature>
<feature type="binding site" evidence="15">
    <location>
        <position position="117"/>
    </location>
    <ligand>
        <name>DNA</name>
        <dbReference type="ChEBI" id="CHEBI:16991"/>
    </ligand>
</feature>
<dbReference type="Gene3D" id="1.10.8.50">
    <property type="match status" value="1"/>
</dbReference>
<evidence type="ECO:0000256" key="3">
    <source>
        <dbReference type="ARBA" id="ARBA00011245"/>
    </source>
</evidence>
<dbReference type="PANTHER" id="PTHR22993">
    <property type="entry name" value="FORMAMIDOPYRIMIDINE-DNA GLYCOSYLASE"/>
    <property type="match status" value="1"/>
</dbReference>
<dbReference type="PANTHER" id="PTHR22993:SF9">
    <property type="entry name" value="FORMAMIDOPYRIMIDINE-DNA GLYCOSYLASE"/>
    <property type="match status" value="1"/>
</dbReference>
<dbReference type="RefSeq" id="WP_093117885.1">
    <property type="nucleotide sequence ID" value="NZ_FNWJ01000002.1"/>
</dbReference>
<keyword evidence="8 15" id="KW-0862">Zinc</keyword>
<sequence length="301" mass="33908">MPELPEVETLRRQLSPVLTGTRVLDVVVHDARLCEPLPVGELEAALLGRVVLQIARRGKHLLFELGDGSWLVLHLRMTGNLLVVEQRSPRLRYERARFTFERRAERDECALAFCDPRRFGTAQVFPDRSRLLAWLEARLGPEPLSDRFDADILGAAIAGRRAPIKALLLDQRVLAGVGNIYADEALFRAGIHPARPACKLRRAELEALVSAIKAALEAGIEHQGASIDDFRHSDGRRGRFQDEFLVHRRLGQPCPRCGEKIRKERIAGRGTYYCRRCQPPPRARRRAAPADAPRGRPPRAR</sequence>
<dbReference type="InterPro" id="IPR012319">
    <property type="entry name" value="FPG_cat"/>
</dbReference>
<dbReference type="Pfam" id="PF06831">
    <property type="entry name" value="H2TH"/>
    <property type="match status" value="1"/>
</dbReference>
<proteinExistence type="inferred from homology"/>
<evidence type="ECO:0000256" key="14">
    <source>
        <dbReference type="ARBA" id="ARBA00044632"/>
    </source>
</evidence>
<keyword evidence="13 15" id="KW-0326">Glycosidase</keyword>
<dbReference type="GO" id="GO:0003690">
    <property type="term" value="F:double-stranded DNA binding"/>
    <property type="evidence" value="ECO:0007669"/>
    <property type="project" value="UniProtKB-ARBA"/>
</dbReference>
<dbReference type="Proteomes" id="UP000222056">
    <property type="component" value="Unassembled WGS sequence"/>
</dbReference>
<dbReference type="GO" id="GO:0006979">
    <property type="term" value="P:response to oxidative stress"/>
    <property type="evidence" value="ECO:0007669"/>
    <property type="project" value="UniProtKB-ARBA"/>
</dbReference>
<evidence type="ECO:0000256" key="2">
    <source>
        <dbReference type="ARBA" id="ARBA00009409"/>
    </source>
</evidence>
<accession>A0A1H6FTN8</accession>
<dbReference type="GO" id="GO:0008270">
    <property type="term" value="F:zinc ion binding"/>
    <property type="evidence" value="ECO:0007669"/>
    <property type="project" value="UniProtKB-UniRule"/>
</dbReference>
<feature type="active site" description="Proton donor; for delta-elimination activity" evidence="15">
    <location>
        <position position="269"/>
    </location>
</feature>
<evidence type="ECO:0000256" key="1">
    <source>
        <dbReference type="ARBA" id="ARBA00001668"/>
    </source>
</evidence>
<evidence type="ECO:0000256" key="11">
    <source>
        <dbReference type="ARBA" id="ARBA00023239"/>
    </source>
</evidence>
<evidence type="ECO:0000313" key="20">
    <source>
        <dbReference type="Proteomes" id="UP000222056"/>
    </source>
</evidence>
<dbReference type="OrthoDB" id="9800855at2"/>
<evidence type="ECO:0000259" key="17">
    <source>
        <dbReference type="PROSITE" id="PS51066"/>
    </source>
</evidence>
<comment type="function">
    <text evidence="15">Involved in base excision repair of DNA damaged by oxidation or by mutagenic agents. Acts as DNA glycosylase that recognizes and removes damaged bases. Has a preference for oxidized purines, such as 7,8-dihydro-8-oxoguanine (8-oxoG). Has AP (apurinic/apyrimidinic) lyase activity and introduces nicks in the DNA strand. Cleaves the DNA backbone by beta-delta elimination to generate a single-strand break at the site of the removed base with both 3'- and 5'-phosphates.</text>
</comment>
<dbReference type="GO" id="GO:0140078">
    <property type="term" value="F:class I DNA-(apurinic or apyrimidinic site) endonuclease activity"/>
    <property type="evidence" value="ECO:0007669"/>
    <property type="project" value="UniProtKB-EC"/>
</dbReference>
<keyword evidence="11 15" id="KW-0456">Lyase</keyword>
<dbReference type="SMART" id="SM00898">
    <property type="entry name" value="Fapy_DNA_glyco"/>
    <property type="match status" value="1"/>
</dbReference>